<feature type="region of interest" description="Disordered" evidence="4">
    <location>
        <begin position="25"/>
        <end position="162"/>
    </location>
</feature>
<dbReference type="GO" id="GO:0004553">
    <property type="term" value="F:hydrolase activity, hydrolyzing O-glycosyl compounds"/>
    <property type="evidence" value="ECO:0007669"/>
    <property type="project" value="InterPro"/>
</dbReference>
<dbReference type="InterPro" id="IPR008258">
    <property type="entry name" value="Transglycosylase_SLT_dom_1"/>
</dbReference>
<dbReference type="AlphaFoldDB" id="A0A1E2S2A4"/>
<dbReference type="Gene3D" id="1.25.20.10">
    <property type="entry name" value="Bacterial muramidases"/>
    <property type="match status" value="1"/>
</dbReference>
<dbReference type="EMBL" id="MASI01000001">
    <property type="protein sequence ID" value="ODA68607.1"/>
    <property type="molecule type" value="Genomic_DNA"/>
</dbReference>
<feature type="compositionally biased region" description="Acidic residues" evidence="4">
    <location>
        <begin position="106"/>
        <end position="120"/>
    </location>
</feature>
<keyword evidence="8" id="KW-1185">Reference proteome</keyword>
<dbReference type="RefSeq" id="WP_069093869.1">
    <property type="nucleotide sequence ID" value="NZ_MASI01000001.1"/>
</dbReference>
<evidence type="ECO:0000256" key="4">
    <source>
        <dbReference type="SAM" id="MobiDB-lite"/>
    </source>
</evidence>
<feature type="domain" description="Transglycosylase SLT" evidence="6">
    <location>
        <begin position="657"/>
        <end position="758"/>
    </location>
</feature>
<dbReference type="SUPFAM" id="SSF53955">
    <property type="entry name" value="Lysozyme-like"/>
    <property type="match status" value="1"/>
</dbReference>
<comment type="caution">
    <text evidence="7">The sequence shown here is derived from an EMBL/GenBank/DDBJ whole genome shotgun (WGS) entry which is preliminary data.</text>
</comment>
<feature type="compositionally biased region" description="Basic and acidic residues" evidence="4">
    <location>
        <begin position="42"/>
        <end position="91"/>
    </location>
</feature>
<feature type="signal peptide" evidence="5">
    <location>
        <begin position="1"/>
        <end position="25"/>
    </location>
</feature>
<dbReference type="STRING" id="1177755.A7A08_00437"/>
<dbReference type="GO" id="GO:0016020">
    <property type="term" value="C:membrane"/>
    <property type="evidence" value="ECO:0007669"/>
    <property type="project" value="InterPro"/>
</dbReference>
<keyword evidence="3 5" id="KW-0732">Signal</keyword>
<feature type="chain" id="PRO_5009116645" evidence="5">
    <location>
        <begin position="26"/>
        <end position="837"/>
    </location>
</feature>
<dbReference type="GO" id="GO:0000270">
    <property type="term" value="P:peptidoglycan metabolic process"/>
    <property type="evidence" value="ECO:0007669"/>
    <property type="project" value="InterPro"/>
</dbReference>
<dbReference type="OrthoDB" id="9815002at2"/>
<dbReference type="InterPro" id="IPR023346">
    <property type="entry name" value="Lysozyme-like_dom_sf"/>
</dbReference>
<dbReference type="GO" id="GO:0042597">
    <property type="term" value="C:periplasmic space"/>
    <property type="evidence" value="ECO:0007669"/>
    <property type="project" value="InterPro"/>
</dbReference>
<feature type="region of interest" description="Disordered" evidence="4">
    <location>
        <begin position="813"/>
        <end position="837"/>
    </location>
</feature>
<dbReference type="SUPFAM" id="SSF48435">
    <property type="entry name" value="Bacterial muramidases"/>
    <property type="match status" value="1"/>
</dbReference>
<gene>
    <name evidence="7" type="ORF">A7A08_00437</name>
</gene>
<comment type="similarity">
    <text evidence="1">Belongs to the transglycosylase Slt family.</text>
</comment>
<dbReference type="Proteomes" id="UP000095087">
    <property type="component" value="Unassembled WGS sequence"/>
</dbReference>
<dbReference type="PROSITE" id="PS00922">
    <property type="entry name" value="TRANSGLYCOSYLASE"/>
    <property type="match status" value="1"/>
</dbReference>
<dbReference type="PANTHER" id="PTHR37423">
    <property type="entry name" value="SOLUBLE LYTIC MUREIN TRANSGLYCOSYLASE-RELATED"/>
    <property type="match status" value="1"/>
</dbReference>
<name>A0A1E2S2A4_9HYPH</name>
<evidence type="ECO:0000256" key="2">
    <source>
        <dbReference type="ARBA" id="ARBA00009387"/>
    </source>
</evidence>
<evidence type="ECO:0000256" key="1">
    <source>
        <dbReference type="ARBA" id="ARBA00007734"/>
    </source>
</evidence>
<dbReference type="PATRIC" id="fig|1177755.3.peg.433"/>
<comment type="similarity">
    <text evidence="2">Belongs to the virb1 family.</text>
</comment>
<accession>A0A1E2S2A4</accession>
<dbReference type="InterPro" id="IPR000189">
    <property type="entry name" value="Transglyc_AS"/>
</dbReference>
<dbReference type="EC" id="4.2.2.-" evidence="7"/>
<dbReference type="GO" id="GO:0008933">
    <property type="term" value="F:peptidoglycan lytic transglycosylase activity"/>
    <property type="evidence" value="ECO:0007669"/>
    <property type="project" value="InterPro"/>
</dbReference>
<evidence type="ECO:0000256" key="5">
    <source>
        <dbReference type="SAM" id="SignalP"/>
    </source>
</evidence>
<dbReference type="InterPro" id="IPR008939">
    <property type="entry name" value="Lytic_TGlycosylase_superhlx_U"/>
</dbReference>
<keyword evidence="7" id="KW-0456">Lyase</keyword>
<protein>
    <submittedName>
        <fullName evidence="7">Soluble lytic murein transglycosylase</fullName>
        <ecNumber evidence="7">4.2.2.-</ecNumber>
    </submittedName>
</protein>
<dbReference type="CDD" id="cd13401">
    <property type="entry name" value="Slt70-like"/>
    <property type="match status" value="1"/>
</dbReference>
<dbReference type="Gene3D" id="1.10.530.10">
    <property type="match status" value="1"/>
</dbReference>
<evidence type="ECO:0000313" key="8">
    <source>
        <dbReference type="Proteomes" id="UP000095087"/>
    </source>
</evidence>
<organism evidence="7 8">
    <name type="scientific">Methyloligella halotolerans</name>
    <dbReference type="NCBI Taxonomy" id="1177755"/>
    <lineage>
        <taxon>Bacteria</taxon>
        <taxon>Pseudomonadati</taxon>
        <taxon>Pseudomonadota</taxon>
        <taxon>Alphaproteobacteria</taxon>
        <taxon>Hyphomicrobiales</taxon>
        <taxon>Hyphomicrobiaceae</taxon>
        <taxon>Methyloligella</taxon>
    </lineage>
</organism>
<dbReference type="Pfam" id="PF01464">
    <property type="entry name" value="SLT"/>
    <property type="match status" value="1"/>
</dbReference>
<evidence type="ECO:0000259" key="6">
    <source>
        <dbReference type="Pfam" id="PF01464"/>
    </source>
</evidence>
<evidence type="ECO:0000256" key="3">
    <source>
        <dbReference type="ARBA" id="ARBA00022729"/>
    </source>
</evidence>
<sequence>MIRIGVPPLVITLFALLIASASAHAAEDVTLPERNPNLTADAKSELKSDAAAEEPSKSDDSKSDDSKTGDSKTGEVKSSDAEASGDAKDAGDAEATAEDDSKSDAPETESAADDSDDADTESAAGSLPIRNPRLTENSEDAKQTETAPVAGSDKPKGNGPDYAALLDPILHYKLSSSDIDHLKDAISSAYHDKGDEAKRAIERLQDPSAKELALWYAYRSDDPPADARTIEAFRESHPHWPSLDDLRAAAERKLFMAEADANEVTAFFKDSAPETGAGKAALATAYTTVGDKEKAKLMVRSAWREHPLDKKVEEKILADFGKLLSDEDHRARIDMLMYPDDSTLVDEAERVAKLLPDKDQKKIEARIAVQKRRSNAGKLLDALPDDADAKDVGLLFNRIQYLRRNDKEDEALKLMLSVPDDPARLGDLDQWWIERRVNCRMALRLGEYEAAYKIASNHGPIKEKEYLAEAEFLAGWIALRFLGKPKEALPHFALLRTTADDSKTQSRAEYWMGRTAQALGDRRTAIIHFAAAARYPQHYYGQLGRQALDAAPAKLEVTPTPVPSKADVDRFTSRHAVRAIGVAMASDYEALMPYFFISLARSLESPAEVVLLAELARQSGNRQISIRLAKIAFNRDMPVGEYALPIGVIPNFVRLSDKVDVALVHALSRQESEFNAGAKSPVGAQGLMQLMPSTARLVAKQFNVKYSAARLTEPAYNVQLGEAHLGDLISNYDGSYFLALVAYNAGPGRVKQWVEAFGDPRDPDVDPIDWVESIPFTETREYVIKIMESLQLYRSRLHGTEKALQLWQDLNRGRAQAAATPPEPPGAAELRRQASSE</sequence>
<dbReference type="PANTHER" id="PTHR37423:SF2">
    <property type="entry name" value="MEMBRANE-BOUND LYTIC MUREIN TRANSGLYCOSYLASE C"/>
    <property type="match status" value="1"/>
</dbReference>
<proteinExistence type="inferred from homology"/>
<evidence type="ECO:0000313" key="7">
    <source>
        <dbReference type="EMBL" id="ODA68607.1"/>
    </source>
</evidence>
<reference evidence="7 8" key="1">
    <citation type="submission" date="2016-07" db="EMBL/GenBank/DDBJ databases">
        <title>Draft genome sequence of Methyloligella halotolerans C2T (VKM B-2706T=CCUG 61687T=DSM 25045T), a halotolerant polyhydroxybutyrate accumulating methylotroph.</title>
        <authorList>
            <person name="Vasilenko O.V."/>
            <person name="Doronina N.V."/>
            <person name="Poroshina M.N."/>
            <person name="Tarlachkov S.V."/>
            <person name="Trotsenko Y.A."/>
        </authorList>
    </citation>
    <scope>NUCLEOTIDE SEQUENCE [LARGE SCALE GENOMIC DNA]</scope>
    <source>
        <strain evidence="7 8">VKM B-2706</strain>
    </source>
</reference>